<evidence type="ECO:0000256" key="13">
    <source>
        <dbReference type="SAM" id="MobiDB-lite"/>
    </source>
</evidence>
<evidence type="ECO:0000256" key="9">
    <source>
        <dbReference type="ARBA" id="ARBA00023170"/>
    </source>
</evidence>
<dbReference type="AlphaFoldDB" id="A0A9J7ND24"/>
<dbReference type="GO" id="GO:0004983">
    <property type="term" value="F:neuropeptide Y receptor activity"/>
    <property type="evidence" value="ECO:0007669"/>
    <property type="project" value="InterPro"/>
</dbReference>
<dbReference type="PROSITE" id="PS50262">
    <property type="entry name" value="G_PROTEIN_RECEP_F1_2"/>
    <property type="match status" value="1"/>
</dbReference>
<feature type="compositionally biased region" description="Polar residues" evidence="13">
    <location>
        <begin position="373"/>
        <end position="386"/>
    </location>
</feature>
<name>A0A9J7ND24_BRAFL</name>
<dbReference type="FunFam" id="1.20.1070.10:FF:000069">
    <property type="entry name" value="Prokineticin receptor 2"/>
    <property type="match status" value="1"/>
</dbReference>
<evidence type="ECO:0000313" key="17">
    <source>
        <dbReference type="RefSeq" id="XP_035700222.1"/>
    </source>
</evidence>
<dbReference type="InterPro" id="IPR017452">
    <property type="entry name" value="GPCR_Rhodpsn_7TM"/>
</dbReference>
<protein>
    <submittedName>
        <fullName evidence="17">Prokineticin receptor 2-like</fullName>
    </submittedName>
</protein>
<dbReference type="SUPFAM" id="SSF81321">
    <property type="entry name" value="Family A G protein-coupled receptor-like"/>
    <property type="match status" value="1"/>
</dbReference>
<sequence>MNGSSLTYDYGLSQFDLEILANLSAADGVPFEEHRQAEAVSVEEESGEPLGVKIFLALVYILIICVCGVGNLLLLIVIAAYKKMRTITNALIANLAFSDFIVAVVCMPLIMDYYIVRPDRYWTYSDTTCTVINYLRMASLYVSTNSLLVIAIDRYVVIVCTSVARMSPRVAFIVTALVWVVSMLLAIPVAIYSEAVEHANGGSAFCGQVWPVHVENMYKAYYLTLFILQFALPVLIMGFCYIRIGLRIWYRTVPGHQTDEQQMRIQQSKRRVVRLLMVIVVIFTLSWFPYYIYAIIRDWFPEILHDTHHNTTIYFIVEALGMSNSMVNTIVYIVMNKSARKHIKMLASDCKALRSNRQNRRVGAQPGVMARAHTSSDTKSPSSRQRGQGGDNVNRVVELHTVRTAAGNKGEGSSGGENSQMKLTPREFRQHLQHAYTLPGGVQGGSSQKDGGEISTIA</sequence>
<evidence type="ECO:0000256" key="11">
    <source>
        <dbReference type="ARBA" id="ARBA00023224"/>
    </source>
</evidence>
<keyword evidence="16" id="KW-1185">Reference proteome</keyword>
<evidence type="ECO:0000256" key="4">
    <source>
        <dbReference type="ARBA" id="ARBA00022692"/>
    </source>
</evidence>
<dbReference type="InterPro" id="IPR000276">
    <property type="entry name" value="GPCR_Rhodpsn"/>
</dbReference>
<keyword evidence="10" id="KW-0325">Glycoprotein</keyword>
<comment type="subcellular location">
    <subcellularLocation>
        <location evidence="1">Cell membrane</location>
        <topology evidence="1">Multi-pass membrane protein</topology>
    </subcellularLocation>
</comment>
<dbReference type="OrthoDB" id="5981855at2759"/>
<dbReference type="GeneID" id="118432717"/>
<evidence type="ECO:0000256" key="3">
    <source>
        <dbReference type="ARBA" id="ARBA00022475"/>
    </source>
</evidence>
<evidence type="ECO:0000256" key="5">
    <source>
        <dbReference type="ARBA" id="ARBA00022989"/>
    </source>
</evidence>
<feature type="transmembrane region" description="Helical" evidence="14">
    <location>
        <begin position="54"/>
        <end position="79"/>
    </location>
</feature>
<dbReference type="GO" id="GO:0032870">
    <property type="term" value="P:cellular response to hormone stimulus"/>
    <property type="evidence" value="ECO:0000318"/>
    <property type="project" value="GO_Central"/>
</dbReference>
<keyword evidence="8" id="KW-1015">Disulfide bond</keyword>
<feature type="transmembrane region" description="Helical" evidence="14">
    <location>
        <begin position="220"/>
        <end position="242"/>
    </location>
</feature>
<evidence type="ECO:0000256" key="6">
    <source>
        <dbReference type="ARBA" id="ARBA00023040"/>
    </source>
</evidence>
<dbReference type="PANTHER" id="PTHR24238">
    <property type="entry name" value="G-PROTEIN COUPLED RECEPTOR"/>
    <property type="match status" value="1"/>
</dbReference>
<feature type="transmembrane region" description="Helical" evidence="14">
    <location>
        <begin position="170"/>
        <end position="192"/>
    </location>
</feature>
<keyword evidence="11 12" id="KW-0807">Transducer</keyword>
<keyword evidence="5 14" id="KW-1133">Transmembrane helix</keyword>
<gene>
    <name evidence="17" type="primary">LOC118432717</name>
</gene>
<dbReference type="GO" id="GO:0004930">
    <property type="term" value="F:G protein-coupled receptor activity"/>
    <property type="evidence" value="ECO:0000318"/>
    <property type="project" value="GO_Central"/>
</dbReference>
<dbReference type="GO" id="GO:0005886">
    <property type="term" value="C:plasma membrane"/>
    <property type="evidence" value="ECO:0000318"/>
    <property type="project" value="GO_Central"/>
</dbReference>
<proteinExistence type="inferred from homology"/>
<feature type="region of interest" description="Disordered" evidence="13">
    <location>
        <begin position="437"/>
        <end position="458"/>
    </location>
</feature>
<accession>A0A9J7ND24</accession>
<dbReference type="Pfam" id="PF00001">
    <property type="entry name" value="7tm_1"/>
    <property type="match status" value="1"/>
</dbReference>
<dbReference type="OMA" id="YPHGGTT"/>
<evidence type="ECO:0000256" key="12">
    <source>
        <dbReference type="RuleBase" id="RU000688"/>
    </source>
</evidence>
<feature type="transmembrane region" description="Helical" evidence="14">
    <location>
        <begin position="272"/>
        <end position="293"/>
    </location>
</feature>
<dbReference type="PRINTS" id="PR00237">
    <property type="entry name" value="GPCRRHODOPSN"/>
</dbReference>
<dbReference type="PROSITE" id="PS00237">
    <property type="entry name" value="G_PROTEIN_RECEP_F1_1"/>
    <property type="match status" value="1"/>
</dbReference>
<evidence type="ECO:0000259" key="15">
    <source>
        <dbReference type="PROSITE" id="PS50262"/>
    </source>
</evidence>
<keyword evidence="9 12" id="KW-0675">Receptor</keyword>
<dbReference type="CDD" id="cd15204">
    <property type="entry name" value="7tmA_prokineticin-R"/>
    <property type="match status" value="1"/>
</dbReference>
<organism evidence="16 17">
    <name type="scientific">Branchiostoma floridae</name>
    <name type="common">Florida lancelet</name>
    <name type="synonym">Amphioxus</name>
    <dbReference type="NCBI Taxonomy" id="7739"/>
    <lineage>
        <taxon>Eukaryota</taxon>
        <taxon>Metazoa</taxon>
        <taxon>Chordata</taxon>
        <taxon>Cephalochordata</taxon>
        <taxon>Leptocardii</taxon>
        <taxon>Amphioxiformes</taxon>
        <taxon>Branchiostomatidae</taxon>
        <taxon>Branchiostoma</taxon>
    </lineage>
</organism>
<dbReference type="KEGG" id="bfo:118432717"/>
<feature type="transmembrane region" description="Helical" evidence="14">
    <location>
        <begin position="135"/>
        <end position="158"/>
    </location>
</feature>
<evidence type="ECO:0000256" key="2">
    <source>
        <dbReference type="ARBA" id="ARBA00010663"/>
    </source>
</evidence>
<feature type="transmembrane region" description="Helical" evidence="14">
    <location>
        <begin position="91"/>
        <end position="115"/>
    </location>
</feature>
<feature type="domain" description="G-protein coupled receptors family 1 profile" evidence="15">
    <location>
        <begin position="70"/>
        <end position="332"/>
    </location>
</feature>
<dbReference type="PANTHER" id="PTHR24238:SF74">
    <property type="entry name" value="PROKINETICIN RECEPTOR 2"/>
    <property type="match status" value="1"/>
</dbReference>
<evidence type="ECO:0000313" key="16">
    <source>
        <dbReference type="Proteomes" id="UP000001554"/>
    </source>
</evidence>
<evidence type="ECO:0000256" key="14">
    <source>
        <dbReference type="SAM" id="Phobius"/>
    </source>
</evidence>
<feature type="region of interest" description="Disordered" evidence="13">
    <location>
        <begin position="356"/>
        <end position="394"/>
    </location>
</feature>
<keyword evidence="6 12" id="KW-0297">G-protein coupled receptor</keyword>
<evidence type="ECO:0000256" key="8">
    <source>
        <dbReference type="ARBA" id="ARBA00023157"/>
    </source>
</evidence>
<keyword evidence="4 12" id="KW-0812">Transmembrane</keyword>
<reference evidence="16" key="1">
    <citation type="journal article" date="2020" name="Nat. Ecol. Evol.">
        <title>Deeply conserved synteny resolves early events in vertebrate evolution.</title>
        <authorList>
            <person name="Simakov O."/>
            <person name="Marletaz F."/>
            <person name="Yue J.X."/>
            <person name="O'Connell B."/>
            <person name="Jenkins J."/>
            <person name="Brandt A."/>
            <person name="Calef R."/>
            <person name="Tung C.H."/>
            <person name="Huang T.K."/>
            <person name="Schmutz J."/>
            <person name="Satoh N."/>
            <person name="Yu J.K."/>
            <person name="Putnam N.H."/>
            <person name="Green R.E."/>
            <person name="Rokhsar D.S."/>
        </authorList>
    </citation>
    <scope>NUCLEOTIDE SEQUENCE [LARGE SCALE GENOMIC DNA]</scope>
    <source>
        <strain evidence="16">S238N-H82</strain>
    </source>
</reference>
<keyword evidence="3" id="KW-1003">Cell membrane</keyword>
<dbReference type="Proteomes" id="UP000001554">
    <property type="component" value="Chromosome 16"/>
</dbReference>
<dbReference type="RefSeq" id="XP_035700222.1">
    <property type="nucleotide sequence ID" value="XM_035844329.1"/>
</dbReference>
<evidence type="ECO:0000256" key="7">
    <source>
        <dbReference type="ARBA" id="ARBA00023136"/>
    </source>
</evidence>
<comment type="similarity">
    <text evidence="2 12">Belongs to the G-protein coupled receptor 1 family.</text>
</comment>
<feature type="transmembrane region" description="Helical" evidence="14">
    <location>
        <begin position="313"/>
        <end position="335"/>
    </location>
</feature>
<evidence type="ECO:0000256" key="1">
    <source>
        <dbReference type="ARBA" id="ARBA00004651"/>
    </source>
</evidence>
<dbReference type="SMART" id="SM01381">
    <property type="entry name" value="7TM_GPCR_Srsx"/>
    <property type="match status" value="1"/>
</dbReference>
<keyword evidence="7 14" id="KW-0472">Membrane</keyword>
<dbReference type="InterPro" id="IPR000611">
    <property type="entry name" value="NPY_rcpt"/>
</dbReference>
<dbReference type="GO" id="GO:0007186">
    <property type="term" value="P:G protein-coupled receptor signaling pathway"/>
    <property type="evidence" value="ECO:0000318"/>
    <property type="project" value="GO_Central"/>
</dbReference>
<evidence type="ECO:0000256" key="10">
    <source>
        <dbReference type="ARBA" id="ARBA00023180"/>
    </source>
</evidence>
<reference evidence="17" key="2">
    <citation type="submission" date="2025-08" db="UniProtKB">
        <authorList>
            <consortium name="RefSeq"/>
        </authorList>
    </citation>
    <scope>IDENTIFICATION</scope>
    <source>
        <strain evidence="17">S238N-H82</strain>
        <tissue evidence="17">Testes</tissue>
    </source>
</reference>
<dbReference type="PRINTS" id="PR01012">
    <property type="entry name" value="NRPEPTIDEYR"/>
</dbReference>
<dbReference type="Gene3D" id="1.20.1070.10">
    <property type="entry name" value="Rhodopsin 7-helix transmembrane proteins"/>
    <property type="match status" value="1"/>
</dbReference>